<dbReference type="UniPathway" id="UPA00075">
    <property type="reaction ID" value="UER00335"/>
</dbReference>
<evidence type="ECO:0000313" key="10">
    <source>
        <dbReference type="EMBL" id="SDD16562.1"/>
    </source>
</evidence>
<feature type="binding site" description="in other chain" evidence="8">
    <location>
        <position position="239"/>
    </location>
    <ligand>
        <name>IMP</name>
        <dbReference type="ChEBI" id="CHEBI:58053"/>
        <note>ligand shared between dimeric partners</note>
    </ligand>
</feature>
<dbReference type="Gene3D" id="3.40.440.10">
    <property type="entry name" value="Adenylosuccinate Synthetase, subunit A, domain 1"/>
    <property type="match status" value="1"/>
</dbReference>
<feature type="binding site" description="in other chain" evidence="8">
    <location>
        <position position="224"/>
    </location>
    <ligand>
        <name>IMP</name>
        <dbReference type="ChEBI" id="CHEBI:58053"/>
        <note>ligand shared between dimeric partners</note>
    </ligand>
</feature>
<feature type="binding site" description="in other chain" evidence="8">
    <location>
        <begin position="38"/>
        <end position="41"/>
    </location>
    <ligand>
        <name>IMP</name>
        <dbReference type="ChEBI" id="CHEBI:58053"/>
        <note>ligand shared between dimeric partners</note>
    </ligand>
</feature>
<feature type="active site" description="Proton donor" evidence="8">
    <location>
        <position position="41"/>
    </location>
</feature>
<dbReference type="InterPro" id="IPR033128">
    <property type="entry name" value="Adenylosuccin_syn_Lys_AS"/>
</dbReference>
<dbReference type="HAMAP" id="MF_00011">
    <property type="entry name" value="Adenylosucc_synth"/>
    <property type="match status" value="1"/>
</dbReference>
<dbReference type="PANTHER" id="PTHR11846:SF0">
    <property type="entry name" value="ADENYLOSUCCINATE SYNTHETASE"/>
    <property type="match status" value="1"/>
</dbReference>
<keyword evidence="6 8" id="KW-0460">Magnesium</keyword>
<feature type="binding site" evidence="8">
    <location>
        <position position="143"/>
    </location>
    <ligand>
        <name>IMP</name>
        <dbReference type="ChEBI" id="CHEBI:58053"/>
        <note>ligand shared between dimeric partners</note>
    </ligand>
</feature>
<feature type="binding site" description="in other chain" evidence="8">
    <location>
        <position position="129"/>
    </location>
    <ligand>
        <name>IMP</name>
        <dbReference type="ChEBI" id="CHEBI:58053"/>
        <note>ligand shared between dimeric partners</note>
    </ligand>
</feature>
<dbReference type="Pfam" id="PF00709">
    <property type="entry name" value="Adenylsucc_synt"/>
    <property type="match status" value="1"/>
</dbReference>
<name>A0A222VXJ6_9PSEU</name>
<feature type="binding site" description="in other chain" evidence="8">
    <location>
        <begin position="13"/>
        <end position="16"/>
    </location>
    <ligand>
        <name>IMP</name>
        <dbReference type="ChEBI" id="CHEBI:58053"/>
        <note>ligand shared between dimeric partners</note>
    </ligand>
</feature>
<dbReference type="GO" id="GO:0000287">
    <property type="term" value="F:magnesium ion binding"/>
    <property type="evidence" value="ECO:0007669"/>
    <property type="project" value="UniProtKB-UniRule"/>
</dbReference>
<comment type="subunit">
    <text evidence="1 8">Homodimer.</text>
</comment>
<dbReference type="InterPro" id="IPR042109">
    <property type="entry name" value="Adenylosuccinate_synth_dom1"/>
</dbReference>
<dbReference type="NCBIfam" id="TIGR00184">
    <property type="entry name" value="purA"/>
    <property type="match status" value="1"/>
</dbReference>
<reference evidence="10 11" key="1">
    <citation type="submission" date="2016-10" db="EMBL/GenBank/DDBJ databases">
        <authorList>
            <person name="de Groot N.N."/>
        </authorList>
    </citation>
    <scope>NUCLEOTIDE SEQUENCE [LARGE SCALE GENOMIC DNA]</scope>
    <source>
        <strain evidence="10 11">CGMCC 4.5506</strain>
    </source>
</reference>
<feature type="binding site" evidence="8">
    <location>
        <position position="305"/>
    </location>
    <ligand>
        <name>GTP</name>
        <dbReference type="ChEBI" id="CHEBI:37565"/>
    </ligand>
</feature>
<dbReference type="GO" id="GO:0044208">
    <property type="term" value="P:'de novo' AMP biosynthetic process"/>
    <property type="evidence" value="ECO:0007669"/>
    <property type="project" value="UniProtKB-UniRule"/>
</dbReference>
<dbReference type="GO" id="GO:0005525">
    <property type="term" value="F:GTP binding"/>
    <property type="evidence" value="ECO:0007669"/>
    <property type="project" value="UniProtKB-UniRule"/>
</dbReference>
<comment type="pathway">
    <text evidence="8 9">Purine metabolism; AMP biosynthesis via de novo pathway; AMP from IMP: step 1/2.</text>
</comment>
<dbReference type="PROSITE" id="PS01266">
    <property type="entry name" value="ADENYLOSUCCIN_SYN_1"/>
    <property type="match status" value="1"/>
</dbReference>
<keyword evidence="5 8" id="KW-0658">Purine biosynthesis</keyword>
<feature type="binding site" evidence="8">
    <location>
        <position position="40"/>
    </location>
    <ligand>
        <name>Mg(2+)</name>
        <dbReference type="ChEBI" id="CHEBI:18420"/>
    </ligand>
</feature>
<comment type="catalytic activity">
    <reaction evidence="8 9">
        <text>IMP + L-aspartate + GTP = N(6)-(1,2-dicarboxyethyl)-AMP + GDP + phosphate + 2 H(+)</text>
        <dbReference type="Rhea" id="RHEA:15753"/>
        <dbReference type="ChEBI" id="CHEBI:15378"/>
        <dbReference type="ChEBI" id="CHEBI:29991"/>
        <dbReference type="ChEBI" id="CHEBI:37565"/>
        <dbReference type="ChEBI" id="CHEBI:43474"/>
        <dbReference type="ChEBI" id="CHEBI:57567"/>
        <dbReference type="ChEBI" id="CHEBI:58053"/>
        <dbReference type="ChEBI" id="CHEBI:58189"/>
        <dbReference type="EC" id="6.3.4.4"/>
    </reaction>
</comment>
<dbReference type="STRING" id="530584.SAMN05421630_106210"/>
<evidence type="ECO:0000256" key="4">
    <source>
        <dbReference type="ARBA" id="ARBA00022741"/>
    </source>
</evidence>
<dbReference type="PROSITE" id="PS00513">
    <property type="entry name" value="ADENYLOSUCCIN_SYN_2"/>
    <property type="match status" value="1"/>
</dbReference>
<dbReference type="RefSeq" id="WP_091805891.1">
    <property type="nucleotide sequence ID" value="NZ_CP016353.1"/>
</dbReference>
<dbReference type="SMART" id="SM00788">
    <property type="entry name" value="Adenylsucc_synt"/>
    <property type="match status" value="1"/>
</dbReference>
<gene>
    <name evidence="8" type="primary">purA</name>
    <name evidence="10" type="ORF">SAMN05421630_106210</name>
</gene>
<protein>
    <recommendedName>
        <fullName evidence="8 9">Adenylosuccinate synthetase</fullName>
        <shortName evidence="8">AMPSase</shortName>
        <shortName evidence="8">AdSS</shortName>
        <ecNumber evidence="8 9">6.3.4.4</ecNumber>
    </recommendedName>
    <alternativeName>
        <fullName evidence="8">IMP--aspartate ligase</fullName>
    </alternativeName>
</protein>
<feature type="binding site" evidence="8">
    <location>
        <begin position="413"/>
        <end position="415"/>
    </location>
    <ligand>
        <name>GTP</name>
        <dbReference type="ChEBI" id="CHEBI:37565"/>
    </ligand>
</feature>
<feature type="binding site" evidence="8">
    <location>
        <begin position="299"/>
        <end position="305"/>
    </location>
    <ligand>
        <name>substrate</name>
    </ligand>
</feature>
<evidence type="ECO:0000256" key="9">
    <source>
        <dbReference type="RuleBase" id="RU000520"/>
    </source>
</evidence>
<feature type="active site" description="Proton acceptor" evidence="8">
    <location>
        <position position="13"/>
    </location>
</feature>
<keyword evidence="11" id="KW-1185">Reference proteome</keyword>
<feature type="binding site" description="in other chain" evidence="8">
    <location>
        <position position="303"/>
    </location>
    <ligand>
        <name>IMP</name>
        <dbReference type="ChEBI" id="CHEBI:58053"/>
        <note>ligand shared between dimeric partners</note>
    </ligand>
</feature>
<evidence type="ECO:0000256" key="2">
    <source>
        <dbReference type="ARBA" id="ARBA00022598"/>
    </source>
</evidence>
<dbReference type="InterPro" id="IPR001114">
    <property type="entry name" value="Adenylosuccinate_synthetase"/>
</dbReference>
<comment type="subcellular location">
    <subcellularLocation>
        <location evidence="8">Cytoplasm</location>
    </subcellularLocation>
</comment>
<evidence type="ECO:0000256" key="1">
    <source>
        <dbReference type="ARBA" id="ARBA00011738"/>
    </source>
</evidence>
<dbReference type="InterPro" id="IPR027417">
    <property type="entry name" value="P-loop_NTPase"/>
</dbReference>
<sequence length="428" mass="46500">MPAIVLIGAQWGDEGKGKATDLLGDRVQWVVRYQGGNNAGHTVVLPDGQDFALHLIPSGILTPGVTNVIGNGVVVDPGVLLDELAGIEERGVDTERLLISADAHLIMPYHVEIDKVTERYLGAKRIGTTGRGIGPCYQDKVARVGVRVQDLLDEKILRQKVEAALEFKNQVLVKVYNRKALDPDEVTDTVLEQGERFAHRIADTRLLLNKALEAGETVLLEGSQGTLLDVDHGTYPFVTSSNPTSGGASVGSGIGPGRITTVLGILKAYTTRVGSGPFPTELHDEAGENLRKAGGEFGVTTGRSRRTGWFDAVIGRYAVRVNGITDYFLTKLDVLSGLERVPVCVGYEVDGFRTDDMPMTQTDVHHAVPVYEELPGWWEDISQCRTFEELPANARAYVERLEELVGARVSAIGVGPGREQTIVRHEFV</sequence>
<evidence type="ECO:0000313" key="11">
    <source>
        <dbReference type="Proteomes" id="UP000199494"/>
    </source>
</evidence>
<dbReference type="EC" id="6.3.4.4" evidence="8 9"/>
<comment type="similarity">
    <text evidence="8 9">Belongs to the adenylosuccinate synthetase family.</text>
</comment>
<dbReference type="GO" id="GO:0046040">
    <property type="term" value="P:IMP metabolic process"/>
    <property type="evidence" value="ECO:0007669"/>
    <property type="project" value="TreeGrafter"/>
</dbReference>
<dbReference type="OrthoDB" id="9807553at2"/>
<dbReference type="CDD" id="cd03108">
    <property type="entry name" value="AdSS"/>
    <property type="match status" value="1"/>
</dbReference>
<keyword evidence="2 8" id="KW-0436">Ligase</keyword>
<dbReference type="PANTHER" id="PTHR11846">
    <property type="entry name" value="ADENYLOSUCCINATE SYNTHETASE"/>
    <property type="match status" value="1"/>
</dbReference>
<comment type="cofactor">
    <cofactor evidence="8">
        <name>Mg(2+)</name>
        <dbReference type="ChEBI" id="CHEBI:18420"/>
    </cofactor>
    <text evidence="8">Binds 1 Mg(2+) ion per subunit.</text>
</comment>
<evidence type="ECO:0000256" key="8">
    <source>
        <dbReference type="HAMAP-Rule" id="MF_00011"/>
    </source>
</evidence>
<dbReference type="FunFam" id="3.90.170.10:FF:000001">
    <property type="entry name" value="Adenylosuccinate synthetase"/>
    <property type="match status" value="1"/>
</dbReference>
<dbReference type="NCBIfam" id="NF002223">
    <property type="entry name" value="PRK01117.1"/>
    <property type="match status" value="1"/>
</dbReference>
<dbReference type="EMBL" id="FMZE01000006">
    <property type="protein sequence ID" value="SDD16562.1"/>
    <property type="molecule type" value="Genomic_DNA"/>
</dbReference>
<dbReference type="SUPFAM" id="SSF52540">
    <property type="entry name" value="P-loop containing nucleoside triphosphate hydrolases"/>
    <property type="match status" value="1"/>
</dbReference>
<evidence type="ECO:0000256" key="7">
    <source>
        <dbReference type="ARBA" id="ARBA00023134"/>
    </source>
</evidence>
<evidence type="ECO:0000256" key="3">
    <source>
        <dbReference type="ARBA" id="ARBA00022723"/>
    </source>
</evidence>
<evidence type="ECO:0000256" key="5">
    <source>
        <dbReference type="ARBA" id="ARBA00022755"/>
    </source>
</evidence>
<feature type="binding site" evidence="8">
    <location>
        <begin position="331"/>
        <end position="333"/>
    </location>
    <ligand>
        <name>GTP</name>
        <dbReference type="ChEBI" id="CHEBI:37565"/>
    </ligand>
</feature>
<dbReference type="KEGG" id="pmad:BAY61_30705"/>
<dbReference type="FunFam" id="1.10.300.10:FF:000001">
    <property type="entry name" value="Adenylosuccinate synthetase"/>
    <property type="match status" value="1"/>
</dbReference>
<dbReference type="InterPro" id="IPR042110">
    <property type="entry name" value="Adenylosuccinate_synth_dom2"/>
</dbReference>
<keyword evidence="8" id="KW-0963">Cytoplasm</keyword>
<keyword evidence="7 8" id="KW-0342">GTP-binding</keyword>
<feature type="binding site" evidence="8">
    <location>
        <begin position="12"/>
        <end position="18"/>
    </location>
    <ligand>
        <name>GTP</name>
        <dbReference type="ChEBI" id="CHEBI:37565"/>
    </ligand>
</feature>
<comment type="function">
    <text evidence="8">Plays an important role in the de novo pathway of purine nucleotide biosynthesis. Catalyzes the first committed step in the biosynthesis of AMP from IMP.</text>
</comment>
<accession>A0A222VXJ6</accession>
<dbReference type="GO" id="GO:0004019">
    <property type="term" value="F:adenylosuccinate synthase activity"/>
    <property type="evidence" value="ECO:0007669"/>
    <property type="project" value="UniProtKB-UniRule"/>
</dbReference>
<dbReference type="Gene3D" id="3.90.170.10">
    <property type="entry name" value="Adenylosuccinate Synthetase, subunit A, domain 3"/>
    <property type="match status" value="1"/>
</dbReference>
<dbReference type="Gene3D" id="1.10.300.10">
    <property type="entry name" value="Adenylosuccinate Synthetase, subunit A, domain 2"/>
    <property type="match status" value="1"/>
</dbReference>
<feature type="binding site" evidence="8">
    <location>
        <position position="13"/>
    </location>
    <ligand>
        <name>Mg(2+)</name>
        <dbReference type="ChEBI" id="CHEBI:18420"/>
    </ligand>
</feature>
<dbReference type="InterPro" id="IPR042111">
    <property type="entry name" value="Adenylosuccinate_synth_dom3"/>
</dbReference>
<organism evidence="10 11">
    <name type="scientific">Prauserella marina</name>
    <dbReference type="NCBI Taxonomy" id="530584"/>
    <lineage>
        <taxon>Bacteria</taxon>
        <taxon>Bacillati</taxon>
        <taxon>Actinomycetota</taxon>
        <taxon>Actinomycetes</taxon>
        <taxon>Pseudonocardiales</taxon>
        <taxon>Pseudonocardiaceae</taxon>
        <taxon>Prauserella</taxon>
    </lineage>
</organism>
<dbReference type="Proteomes" id="UP000199494">
    <property type="component" value="Unassembled WGS sequence"/>
</dbReference>
<evidence type="ECO:0000256" key="6">
    <source>
        <dbReference type="ARBA" id="ARBA00022842"/>
    </source>
</evidence>
<keyword evidence="3 8" id="KW-0479">Metal-binding</keyword>
<keyword evidence="4 8" id="KW-0547">Nucleotide-binding</keyword>
<dbReference type="InterPro" id="IPR018220">
    <property type="entry name" value="Adenylosuccin_syn_GTP-bd"/>
</dbReference>
<dbReference type="AlphaFoldDB" id="A0A222VXJ6"/>
<dbReference type="GO" id="GO:0005737">
    <property type="term" value="C:cytoplasm"/>
    <property type="evidence" value="ECO:0007669"/>
    <property type="project" value="UniProtKB-SubCell"/>
</dbReference>
<feature type="binding site" evidence="8">
    <location>
        <begin position="40"/>
        <end position="42"/>
    </location>
    <ligand>
        <name>GTP</name>
        <dbReference type="ChEBI" id="CHEBI:37565"/>
    </ligand>
</feature>
<proteinExistence type="inferred from homology"/>